<dbReference type="AlphaFoldDB" id="A0A1E3X9X3"/>
<name>A0A1E3X9X3_9BACT</name>
<dbReference type="EMBL" id="MAYW01000095">
    <property type="protein sequence ID" value="ODS31774.1"/>
    <property type="molecule type" value="Genomic_DNA"/>
</dbReference>
<dbReference type="Proteomes" id="UP000094056">
    <property type="component" value="Unassembled WGS sequence"/>
</dbReference>
<reference evidence="1 2" key="1">
    <citation type="submission" date="2016-07" db="EMBL/GenBank/DDBJ databases">
        <title>Draft genome of Scalindua rubra, obtained from a brine-seawater interface in the Red Sea, sheds light on salt adaptation in anammox bacteria.</title>
        <authorList>
            <person name="Speth D.R."/>
            <person name="Lagkouvardos I."/>
            <person name="Wang Y."/>
            <person name="Qian P.-Y."/>
            <person name="Dutilh B.E."/>
            <person name="Jetten M.S."/>
        </authorList>
    </citation>
    <scope>NUCLEOTIDE SEQUENCE [LARGE SCALE GENOMIC DNA]</scope>
    <source>
        <strain evidence="1">BSI-1</strain>
    </source>
</reference>
<dbReference type="PATRIC" id="fig|1872076.5.peg.3675"/>
<gene>
    <name evidence="1" type="ORF">SCARUB_03098</name>
</gene>
<protein>
    <submittedName>
        <fullName evidence="1">Uncharacterized protein</fullName>
    </submittedName>
</protein>
<accession>A0A1E3X9X3</accession>
<sequence length="86" mass="9997">MSRNFNSGIRLRRELSRTMNKDLVLGLRITSLGRRRMKEDRHFVARTMDDFSSFISRLSSLVMFNYLRPSDKAELSSEDGLNPCPV</sequence>
<comment type="caution">
    <text evidence="1">The sequence shown here is derived from an EMBL/GenBank/DDBJ whole genome shotgun (WGS) entry which is preliminary data.</text>
</comment>
<evidence type="ECO:0000313" key="1">
    <source>
        <dbReference type="EMBL" id="ODS31774.1"/>
    </source>
</evidence>
<proteinExistence type="predicted"/>
<organism evidence="1 2">
    <name type="scientific">Candidatus Scalindua rubra</name>
    <dbReference type="NCBI Taxonomy" id="1872076"/>
    <lineage>
        <taxon>Bacteria</taxon>
        <taxon>Pseudomonadati</taxon>
        <taxon>Planctomycetota</taxon>
        <taxon>Candidatus Brocadiia</taxon>
        <taxon>Candidatus Brocadiales</taxon>
        <taxon>Candidatus Scalinduaceae</taxon>
        <taxon>Candidatus Scalindua</taxon>
    </lineage>
</organism>
<evidence type="ECO:0000313" key="2">
    <source>
        <dbReference type="Proteomes" id="UP000094056"/>
    </source>
</evidence>